<dbReference type="EMBL" id="SNRW01001046">
    <property type="protein sequence ID" value="KAA6398044.1"/>
    <property type="molecule type" value="Genomic_DNA"/>
</dbReference>
<sequence>MQNSFQRIDISLLGHILALCGIGSRLSLQLTCKQFRDALHKYTLVLDFSTSTGISLYNSKILKMIQNSPNLQQLGLAHNYWLNSFDLSNALGDHSSLTNINLIGLDKIDDSVVAEFFFRNHHLHHLQLDLCPIEDGAIFILTRQKELEYLSLRQTNVTSQSFILINPQSFPRLKHLDLSLLRYSLNDQAISCIAQACPLLEYLSLYGSYEVTDQSIIILARQLQHLNQLSLRGLKLITDLSVIVICVWCQRIKKLVLTGCVKLSAASLFVIAGQRWIPMSQEAQNNTQSFILCWCNRSDM</sequence>
<dbReference type="Proteomes" id="UP000324800">
    <property type="component" value="Unassembled WGS sequence"/>
</dbReference>
<proteinExistence type="predicted"/>
<gene>
    <name evidence="1" type="ORF">EZS28_006430</name>
</gene>
<dbReference type="OrthoDB" id="550575at2759"/>
<dbReference type="PANTHER" id="PTHR13318">
    <property type="entry name" value="PARTNER OF PAIRED, ISOFORM B-RELATED"/>
    <property type="match status" value="1"/>
</dbReference>
<reference evidence="1 2" key="1">
    <citation type="submission" date="2019-03" db="EMBL/GenBank/DDBJ databases">
        <title>Single cell metagenomics reveals metabolic interactions within the superorganism composed of flagellate Streblomastix strix and complex community of Bacteroidetes bacteria on its surface.</title>
        <authorList>
            <person name="Treitli S.C."/>
            <person name="Kolisko M."/>
            <person name="Husnik F."/>
            <person name="Keeling P."/>
            <person name="Hampl V."/>
        </authorList>
    </citation>
    <scope>NUCLEOTIDE SEQUENCE [LARGE SCALE GENOMIC DNA]</scope>
    <source>
        <strain evidence="1">ST1C</strain>
    </source>
</reference>
<dbReference type="AlphaFoldDB" id="A0A5J4WSM0"/>
<accession>A0A5J4WSM0</accession>
<comment type="caution">
    <text evidence="1">The sequence shown here is derived from an EMBL/GenBank/DDBJ whole genome shotgun (WGS) entry which is preliminary data.</text>
</comment>
<dbReference type="SMART" id="SM00367">
    <property type="entry name" value="LRR_CC"/>
    <property type="match status" value="4"/>
</dbReference>
<dbReference type="InterPro" id="IPR032675">
    <property type="entry name" value="LRR_dom_sf"/>
</dbReference>
<evidence type="ECO:0008006" key="3">
    <source>
        <dbReference type="Google" id="ProtNLM"/>
    </source>
</evidence>
<organism evidence="1 2">
    <name type="scientific">Streblomastix strix</name>
    <dbReference type="NCBI Taxonomy" id="222440"/>
    <lineage>
        <taxon>Eukaryota</taxon>
        <taxon>Metamonada</taxon>
        <taxon>Preaxostyla</taxon>
        <taxon>Oxymonadida</taxon>
        <taxon>Streblomastigidae</taxon>
        <taxon>Streblomastix</taxon>
    </lineage>
</organism>
<protein>
    <recommendedName>
        <fullName evidence="3">F-box domain-containing protein</fullName>
    </recommendedName>
</protein>
<evidence type="ECO:0000313" key="2">
    <source>
        <dbReference type="Proteomes" id="UP000324800"/>
    </source>
</evidence>
<dbReference type="GO" id="GO:0031146">
    <property type="term" value="P:SCF-dependent proteasomal ubiquitin-dependent protein catabolic process"/>
    <property type="evidence" value="ECO:0007669"/>
    <property type="project" value="TreeGrafter"/>
</dbReference>
<dbReference type="GO" id="GO:0019005">
    <property type="term" value="C:SCF ubiquitin ligase complex"/>
    <property type="evidence" value="ECO:0007669"/>
    <property type="project" value="TreeGrafter"/>
</dbReference>
<dbReference type="SUPFAM" id="SSF52047">
    <property type="entry name" value="RNI-like"/>
    <property type="match status" value="1"/>
</dbReference>
<dbReference type="Gene3D" id="3.80.10.10">
    <property type="entry name" value="Ribonuclease Inhibitor"/>
    <property type="match status" value="1"/>
</dbReference>
<name>A0A5J4WSM0_9EUKA</name>
<evidence type="ECO:0000313" key="1">
    <source>
        <dbReference type="EMBL" id="KAA6398044.1"/>
    </source>
</evidence>
<dbReference type="InterPro" id="IPR006553">
    <property type="entry name" value="Leu-rich_rpt_Cys-con_subtyp"/>
</dbReference>